<sequence>MRNAQHLARLVLVAILAATVALGTGAAASAGSIGIAPPGGPPADVLTPADGAVVGIAQPVTVRFETPVTDRAAAERSVTITPSVPVAGTFRWLDDRRLEWVPDGFWPGHTAVTVLAGGTRTRFQTGDEFVAVANLSTHQFIVSLNGQVVRTMPASMGKPGYETPTGTFPVLEKFRDLVMDSSTYGVPIDDPEGYRIDTEYAVRLTWSGIFVHAAPWSVDSQGYANVSHGCINLSTDNARWYFENVKIGDPVVIEW</sequence>
<dbReference type="PROSITE" id="PS52029">
    <property type="entry name" value="LD_TPASE"/>
    <property type="match status" value="1"/>
</dbReference>
<evidence type="ECO:0000256" key="5">
    <source>
        <dbReference type="ARBA" id="ARBA00023315"/>
    </source>
</evidence>
<evidence type="ECO:0000256" key="2">
    <source>
        <dbReference type="ARBA" id="ARBA00022679"/>
    </source>
</evidence>
<gene>
    <name evidence="10" type="ORF">F8M49_12890</name>
</gene>
<proteinExistence type="predicted"/>
<name>A0ABU3WPU7_9NOCA</name>
<keyword evidence="2" id="KW-0808">Transferase</keyword>
<dbReference type="PANTHER" id="PTHR30582">
    <property type="entry name" value="L,D-TRANSPEPTIDASE"/>
    <property type="match status" value="1"/>
</dbReference>
<protein>
    <submittedName>
        <fullName evidence="10">L,D-transpeptidase</fullName>
    </submittedName>
</protein>
<feature type="chain" id="PRO_5046786203" evidence="8">
    <location>
        <begin position="24"/>
        <end position="255"/>
    </location>
</feature>
<dbReference type="InterPro" id="IPR005490">
    <property type="entry name" value="LD_TPept_cat_dom"/>
</dbReference>
<dbReference type="Pfam" id="PF03734">
    <property type="entry name" value="YkuD"/>
    <property type="match status" value="1"/>
</dbReference>
<evidence type="ECO:0000256" key="4">
    <source>
        <dbReference type="ARBA" id="ARBA00022984"/>
    </source>
</evidence>
<dbReference type="CDD" id="cd13431">
    <property type="entry name" value="LDT_IgD_like_1"/>
    <property type="match status" value="1"/>
</dbReference>
<keyword evidence="11" id="KW-1185">Reference proteome</keyword>
<feature type="domain" description="L,D-TPase catalytic" evidence="9">
    <location>
        <begin position="129"/>
        <end position="254"/>
    </location>
</feature>
<dbReference type="PANTHER" id="PTHR30582:SF2">
    <property type="entry name" value="L,D-TRANSPEPTIDASE YCIB-RELATED"/>
    <property type="match status" value="1"/>
</dbReference>
<accession>A0ABU3WPU7</accession>
<dbReference type="EMBL" id="WBMO01000001">
    <property type="protein sequence ID" value="MDV2476022.1"/>
    <property type="molecule type" value="Genomic_DNA"/>
</dbReference>
<dbReference type="CDD" id="cd16913">
    <property type="entry name" value="YkuD_like"/>
    <property type="match status" value="1"/>
</dbReference>
<dbReference type="InterPro" id="IPR041280">
    <property type="entry name" value="Big_10"/>
</dbReference>
<feature type="active site" description="Nucleophile" evidence="7">
    <location>
        <position position="230"/>
    </location>
</feature>
<dbReference type="Pfam" id="PF17964">
    <property type="entry name" value="Big_10"/>
    <property type="match status" value="1"/>
</dbReference>
<keyword evidence="4 7" id="KW-0573">Peptidoglycan synthesis</keyword>
<feature type="active site" description="Proton donor/acceptor" evidence="7">
    <location>
        <position position="212"/>
    </location>
</feature>
<dbReference type="SUPFAM" id="SSF141523">
    <property type="entry name" value="L,D-transpeptidase catalytic domain-like"/>
    <property type="match status" value="1"/>
</dbReference>
<feature type="signal peptide" evidence="8">
    <location>
        <begin position="1"/>
        <end position="23"/>
    </location>
</feature>
<dbReference type="InterPro" id="IPR050979">
    <property type="entry name" value="LD-transpeptidase"/>
</dbReference>
<evidence type="ECO:0000256" key="6">
    <source>
        <dbReference type="ARBA" id="ARBA00023316"/>
    </source>
</evidence>
<keyword evidence="3 7" id="KW-0133">Cell shape</keyword>
<comment type="caution">
    <text evidence="10">The sequence shown here is derived from an EMBL/GenBank/DDBJ whole genome shotgun (WGS) entry which is preliminary data.</text>
</comment>
<organism evidence="10 11">
    <name type="scientific">Rhodococcus zopfii</name>
    <dbReference type="NCBI Taxonomy" id="43772"/>
    <lineage>
        <taxon>Bacteria</taxon>
        <taxon>Bacillati</taxon>
        <taxon>Actinomycetota</taxon>
        <taxon>Actinomycetes</taxon>
        <taxon>Mycobacteriales</taxon>
        <taxon>Nocardiaceae</taxon>
        <taxon>Rhodococcus</taxon>
    </lineage>
</organism>
<dbReference type="InterPro" id="IPR038063">
    <property type="entry name" value="Transpep_catalytic_dom"/>
</dbReference>
<evidence type="ECO:0000313" key="10">
    <source>
        <dbReference type="EMBL" id="MDV2476022.1"/>
    </source>
</evidence>
<dbReference type="Gene3D" id="2.40.440.10">
    <property type="entry name" value="L,D-transpeptidase catalytic domain-like"/>
    <property type="match status" value="1"/>
</dbReference>
<evidence type="ECO:0000256" key="1">
    <source>
        <dbReference type="ARBA" id="ARBA00004752"/>
    </source>
</evidence>
<evidence type="ECO:0000313" key="11">
    <source>
        <dbReference type="Proteomes" id="UP001275440"/>
    </source>
</evidence>
<evidence type="ECO:0000256" key="7">
    <source>
        <dbReference type="PROSITE-ProRule" id="PRU01373"/>
    </source>
</evidence>
<dbReference type="Gene3D" id="2.60.40.3710">
    <property type="match status" value="1"/>
</dbReference>
<evidence type="ECO:0000256" key="8">
    <source>
        <dbReference type="SAM" id="SignalP"/>
    </source>
</evidence>
<evidence type="ECO:0000259" key="9">
    <source>
        <dbReference type="PROSITE" id="PS52029"/>
    </source>
</evidence>
<comment type="pathway">
    <text evidence="1 7">Cell wall biogenesis; peptidoglycan biosynthesis.</text>
</comment>
<keyword evidence="8" id="KW-0732">Signal</keyword>
<dbReference type="Proteomes" id="UP001275440">
    <property type="component" value="Unassembled WGS sequence"/>
</dbReference>
<evidence type="ECO:0000256" key="3">
    <source>
        <dbReference type="ARBA" id="ARBA00022960"/>
    </source>
</evidence>
<reference evidence="10 11" key="1">
    <citation type="submission" date="2019-10" db="EMBL/GenBank/DDBJ databases">
        <title>Draft Genome Assembly of Rhodococcus zopfii DSM44189.</title>
        <authorList>
            <person name="Sutton J.M."/>
            <person name="Akob D.M."/>
            <person name="Bushman T.J."/>
        </authorList>
    </citation>
    <scope>NUCLEOTIDE SEQUENCE [LARGE SCALE GENOMIC DNA]</scope>
    <source>
        <strain evidence="10 11">DSM 44189</strain>
    </source>
</reference>
<keyword evidence="5" id="KW-0012">Acyltransferase</keyword>
<keyword evidence="6 7" id="KW-0961">Cell wall biogenesis/degradation</keyword>